<dbReference type="Gene3D" id="3.40.50.300">
    <property type="entry name" value="P-loop containing nucleotide triphosphate hydrolases"/>
    <property type="match status" value="1"/>
</dbReference>
<dbReference type="AlphaFoldDB" id="A0AAV4M4Z1"/>
<dbReference type="SUPFAM" id="SSF52540">
    <property type="entry name" value="P-loop containing nucleoside triphosphate hydrolases"/>
    <property type="match status" value="1"/>
</dbReference>
<gene>
    <name evidence="2" type="ORF">BcabD6B2_53290</name>
</gene>
<dbReference type="GO" id="GO:0005739">
    <property type="term" value="C:mitochondrion"/>
    <property type="evidence" value="ECO:0007669"/>
    <property type="project" value="TreeGrafter"/>
</dbReference>
<evidence type="ECO:0000313" key="2">
    <source>
        <dbReference type="EMBL" id="GIX65894.1"/>
    </source>
</evidence>
<dbReference type="GO" id="GO:0005525">
    <property type="term" value="F:GTP binding"/>
    <property type="evidence" value="ECO:0007669"/>
    <property type="project" value="InterPro"/>
</dbReference>
<dbReference type="InterPro" id="IPR027417">
    <property type="entry name" value="P-loop_NTPase"/>
</dbReference>
<protein>
    <submittedName>
        <fullName evidence="2">DnaJ domain-containing protein</fullName>
    </submittedName>
</protein>
<dbReference type="EMBL" id="BPLF01000005">
    <property type="protein sequence ID" value="GIX65894.1"/>
    <property type="molecule type" value="Genomic_DNA"/>
</dbReference>
<keyword evidence="3" id="KW-1185">Reference proteome</keyword>
<evidence type="ECO:0000259" key="1">
    <source>
        <dbReference type="Pfam" id="PF01926"/>
    </source>
</evidence>
<evidence type="ECO:0000313" key="3">
    <source>
        <dbReference type="Proteomes" id="UP001497744"/>
    </source>
</evidence>
<organism evidence="2 3">
    <name type="scientific">Babesia caballi</name>
    <dbReference type="NCBI Taxonomy" id="5871"/>
    <lineage>
        <taxon>Eukaryota</taxon>
        <taxon>Sar</taxon>
        <taxon>Alveolata</taxon>
        <taxon>Apicomplexa</taxon>
        <taxon>Aconoidasida</taxon>
        <taxon>Piroplasmida</taxon>
        <taxon>Babesiidae</taxon>
        <taxon>Babesia</taxon>
    </lineage>
</organism>
<dbReference type="PANTHER" id="PTHR46434:SF1">
    <property type="entry name" value="GENETIC INTERACTOR OF PROHIBITINS 3, MITOCHONDRIAL"/>
    <property type="match status" value="1"/>
</dbReference>
<comment type="caution">
    <text evidence="2">The sequence shown here is derived from an EMBL/GenBank/DDBJ whole genome shotgun (WGS) entry which is preliminary data.</text>
</comment>
<reference evidence="2 3" key="1">
    <citation type="submission" date="2021-06" db="EMBL/GenBank/DDBJ databases">
        <title>Genome sequence of Babesia caballi.</title>
        <authorList>
            <person name="Yamagishi J."/>
            <person name="Kidaka T."/>
            <person name="Ochi A."/>
        </authorList>
    </citation>
    <scope>NUCLEOTIDE SEQUENCE [LARGE SCALE GENOMIC DNA]</scope>
    <source>
        <strain evidence="2">USDA-D6B2</strain>
    </source>
</reference>
<dbReference type="Proteomes" id="UP001497744">
    <property type="component" value="Unassembled WGS sequence"/>
</dbReference>
<sequence>MDCQQGGRPAPQDGAAGVRGGDSGAVIGCRVKRWLRSMVRHIGNAKNSDVFLVSSTKGTGFEALERRLKEFLKVGDARNIYVVGAVNAGKSTFVNRFLSYISYGFGNNVTEATRCSDAGTLHIKRGIGGATRSAIPGTTLEFIEFGLFGGFKLIDTPGVPISSTMTQLLRRPLDILAMQMTKTLDPLVVRLDAGQSLLLGAVVRVDLIQGSAMNLQCFVGAGVTATVCRTVAAADVMKNRAGTRIFPPHSKDDFERLSTFAAHRLVGGRSVGPPGVG</sequence>
<dbReference type="GeneID" id="94197375"/>
<proteinExistence type="predicted"/>
<dbReference type="InterPro" id="IPR050896">
    <property type="entry name" value="Mito_lipid_metab_GTPase"/>
</dbReference>
<dbReference type="Pfam" id="PF01926">
    <property type="entry name" value="MMR_HSR1"/>
    <property type="match status" value="1"/>
</dbReference>
<dbReference type="InterPro" id="IPR006073">
    <property type="entry name" value="GTP-bd"/>
</dbReference>
<accession>A0AAV4M4Z1</accession>
<dbReference type="PANTHER" id="PTHR46434">
    <property type="entry name" value="GENETIC INTERACTOR OF PROHIBITINS 3, MITOCHONDRIAL"/>
    <property type="match status" value="1"/>
</dbReference>
<name>A0AAV4M4Z1_BABCB</name>
<feature type="domain" description="G" evidence="1">
    <location>
        <begin position="80"/>
        <end position="161"/>
    </location>
</feature>
<dbReference type="RefSeq" id="XP_067717963.1">
    <property type="nucleotide sequence ID" value="XM_067861862.1"/>
</dbReference>